<evidence type="ECO:0000313" key="2">
    <source>
        <dbReference type="Proteomes" id="UP001215151"/>
    </source>
</evidence>
<reference evidence="1" key="1">
    <citation type="submission" date="2022-11" db="EMBL/GenBank/DDBJ databases">
        <title>Genome Sequence of Cubamyces cubensis.</title>
        <authorList>
            <person name="Buettner E."/>
        </authorList>
    </citation>
    <scope>NUCLEOTIDE SEQUENCE</scope>
    <source>
        <strain evidence="1">MPL-01</strain>
    </source>
</reference>
<evidence type="ECO:0000313" key="1">
    <source>
        <dbReference type="EMBL" id="KAJ8462038.1"/>
    </source>
</evidence>
<dbReference type="InterPro" id="IPR040521">
    <property type="entry name" value="KDZ"/>
</dbReference>
<accession>A0AAD7X849</accession>
<name>A0AAD7X849_9APHY</name>
<gene>
    <name evidence="1" type="ORF">ONZ51_g11155</name>
</gene>
<dbReference type="AlphaFoldDB" id="A0AAD7X849"/>
<evidence type="ECO:0008006" key="3">
    <source>
        <dbReference type="Google" id="ProtNLM"/>
    </source>
</evidence>
<dbReference type="EMBL" id="JAPEVG010000501">
    <property type="protein sequence ID" value="KAJ8462038.1"/>
    <property type="molecule type" value="Genomic_DNA"/>
</dbReference>
<protein>
    <recommendedName>
        <fullName evidence="3">CxC1-like cysteine cluster associated with KDZ transposases domain-containing protein</fullName>
    </recommendedName>
</protein>
<dbReference type="Proteomes" id="UP001215151">
    <property type="component" value="Unassembled WGS sequence"/>
</dbReference>
<organism evidence="1 2">
    <name type="scientific">Trametes cubensis</name>
    <dbReference type="NCBI Taxonomy" id="1111947"/>
    <lineage>
        <taxon>Eukaryota</taxon>
        <taxon>Fungi</taxon>
        <taxon>Dikarya</taxon>
        <taxon>Basidiomycota</taxon>
        <taxon>Agaricomycotina</taxon>
        <taxon>Agaricomycetes</taxon>
        <taxon>Polyporales</taxon>
        <taxon>Polyporaceae</taxon>
        <taxon>Trametes</taxon>
    </lineage>
</organism>
<comment type="caution">
    <text evidence="1">The sequence shown here is derived from an EMBL/GenBank/DDBJ whole genome shotgun (WGS) entry which is preliminary data.</text>
</comment>
<dbReference type="Pfam" id="PF18758">
    <property type="entry name" value="KDZ"/>
    <property type="match status" value="1"/>
</dbReference>
<keyword evidence="2" id="KW-1185">Reference proteome</keyword>
<sequence>MSSRSHYGMLGAVNVHYGRGGKMRQKPVKFRLGDAQARSKLAVQKYRETVAGFDYVTRKKLAELDADMDGWEDDPALFPIPPGDEGVLASHVGGEYELCAELLQNQKVHKDNRTHRDRTESRNIQWATLIPALTDAYLIWWKERAGPSSSGSAESATLSRLSRSASSDEHAWSVTVIVFTSTSTAQFVPSLPLEVATVMLARHGYLTCSPIQPTLALSFDVLEAYHQLHGTCLRLSIQALCQGLCRLHQVLYRCHFSEQFSIAHDIYLDVLHAVDVRVGTALERTTPNWCMLNACAPCLYHLEGEGDMARSILPSMDGNSSLKLVNDTFQHGTTHPDGRTCHSDLFLAEDHVNRFKHKVAAVQKHHLKPATRHRRREINAYPRPMLNVTSAADVGDVDIADMVDSSVINMDVADVVDAATELSNDVDYTEEPCNSKGVCAERWHNAGPVACKKMFALFAATGIFTCLCRHGQVLTMCDMVQSGKL</sequence>
<proteinExistence type="predicted"/>